<gene>
    <name evidence="2" type="ORF">D7316_05247</name>
</gene>
<dbReference type="Proteomes" id="UP000271469">
    <property type="component" value="Chromosome"/>
</dbReference>
<dbReference type="EMBL" id="CP033972">
    <property type="protein sequence ID" value="AZG48628.1"/>
    <property type="molecule type" value="Genomic_DNA"/>
</dbReference>
<dbReference type="Pfam" id="PF12679">
    <property type="entry name" value="ABC2_membrane_2"/>
    <property type="match status" value="1"/>
</dbReference>
<feature type="transmembrane region" description="Helical" evidence="1">
    <location>
        <begin position="158"/>
        <end position="182"/>
    </location>
</feature>
<protein>
    <recommendedName>
        <fullName evidence="4">ABC-2 type transporter domain-containing protein</fullName>
    </recommendedName>
</protein>
<name>A0A3G8JUT5_9ACTN</name>
<sequence length="394" mass="42836">MTVTTTETRPAGSRPARLGWWRPVRIIAGLELRQRIRATRWRISLAVMFAVVTAVVFGSFYFVLTVGGSTYREWSANLYAIVVALVLFLGVIISPTLTATAINGDRRDATLAVVQATPITNWQLATGKFLGSWVASMTLLVVALPYVLWGIVCAPFGVASGFLGVVLVMLIFACYCGVGLGFSALTARPAGSAILTQGTVLFLLLGLPALFGLLYPAVSRDHQVTVASYGPYDPGLADRDPGYYPPCRDVEETRAYHHTERTWWLLAPNPFLMVADAVGRTDPPNWTYIGTTTSPETTRFSVARPIAEAQSTARAGPFIEERTCAEADFRLEFGPNGTETSYWERKRAHESSFVGASWYIGLIVNLAIGGAGFLIAARRLRVPAGKLPRGVRIA</sequence>
<keyword evidence="3" id="KW-1185">Reference proteome</keyword>
<feature type="transmembrane region" description="Helical" evidence="1">
    <location>
        <begin position="43"/>
        <end position="64"/>
    </location>
</feature>
<dbReference type="GO" id="GO:0140359">
    <property type="term" value="F:ABC-type transporter activity"/>
    <property type="evidence" value="ECO:0007669"/>
    <property type="project" value="InterPro"/>
</dbReference>
<dbReference type="KEGG" id="gom:D7316_05247"/>
<feature type="transmembrane region" description="Helical" evidence="1">
    <location>
        <begin position="129"/>
        <end position="152"/>
    </location>
</feature>
<keyword evidence="1" id="KW-0812">Transmembrane</keyword>
<dbReference type="AlphaFoldDB" id="A0A3G8JUT5"/>
<keyword evidence="1" id="KW-1133">Transmembrane helix</keyword>
<dbReference type="GO" id="GO:0005886">
    <property type="term" value="C:plasma membrane"/>
    <property type="evidence" value="ECO:0007669"/>
    <property type="project" value="UniProtKB-SubCell"/>
</dbReference>
<evidence type="ECO:0000313" key="2">
    <source>
        <dbReference type="EMBL" id="AZG48628.1"/>
    </source>
</evidence>
<feature type="transmembrane region" description="Helical" evidence="1">
    <location>
        <begin position="356"/>
        <end position="377"/>
    </location>
</feature>
<reference evidence="2 3" key="1">
    <citation type="submission" date="2018-11" db="EMBL/GenBank/DDBJ databases">
        <title>Gordonia insulae sp. nov., isolated from an island soil.</title>
        <authorList>
            <person name="Kim Y.S."/>
            <person name="Kim S.B."/>
        </authorList>
    </citation>
    <scope>NUCLEOTIDE SEQUENCE [LARGE SCALE GENOMIC DNA]</scope>
    <source>
        <strain evidence="2 3">MMS17-SY073</strain>
    </source>
</reference>
<evidence type="ECO:0008006" key="4">
    <source>
        <dbReference type="Google" id="ProtNLM"/>
    </source>
</evidence>
<feature type="transmembrane region" description="Helical" evidence="1">
    <location>
        <begin position="76"/>
        <end position="97"/>
    </location>
</feature>
<organism evidence="2 3">
    <name type="scientific">Gordonia insulae</name>
    <dbReference type="NCBI Taxonomy" id="2420509"/>
    <lineage>
        <taxon>Bacteria</taxon>
        <taxon>Bacillati</taxon>
        <taxon>Actinomycetota</taxon>
        <taxon>Actinomycetes</taxon>
        <taxon>Mycobacteriales</taxon>
        <taxon>Gordoniaceae</taxon>
        <taxon>Gordonia</taxon>
    </lineage>
</organism>
<keyword evidence="1" id="KW-0472">Membrane</keyword>
<feature type="transmembrane region" description="Helical" evidence="1">
    <location>
        <begin position="194"/>
        <end position="215"/>
    </location>
</feature>
<evidence type="ECO:0000313" key="3">
    <source>
        <dbReference type="Proteomes" id="UP000271469"/>
    </source>
</evidence>
<evidence type="ECO:0000256" key="1">
    <source>
        <dbReference type="SAM" id="Phobius"/>
    </source>
</evidence>
<dbReference type="PANTHER" id="PTHR43471">
    <property type="entry name" value="ABC TRANSPORTER PERMEASE"/>
    <property type="match status" value="1"/>
</dbReference>
<accession>A0A3G8JUT5</accession>
<proteinExistence type="predicted"/>